<dbReference type="Proteomes" id="UP000217881">
    <property type="component" value="Unassembled WGS sequence"/>
</dbReference>
<dbReference type="EMBL" id="CP017150">
    <property type="protein sequence ID" value="AOP54414.1"/>
    <property type="molecule type" value="Genomic_DNA"/>
</dbReference>
<sequence>MTHQSTSRSTTAALTVLLLTAGLSATGTMIGTGAAAAAEVSEPISYSAPEAGVDLGFLGSHETGQFDESAAEITAVHGDTAFTVNAQAATVDIIDISDRHKPEKSSEITGSGIANSIAVRDDGLGVIALENEDKTAPGSLMFFDATDTSATVLGTVSVGSLPDMVALTPDGAHALVANEGEPDEDFATDPEGSVSVVDLPAEVAAPEESDVHTADFHDFEESGSKTLPDDVRVFGPEPHDDLPVSRNLEPEYITVAGDKAYATLQEANAIAVLDIATAEVTEVLPLGFKDHGQVGNGLDASDRDPEDAPAKNIAEYPGLKGAYMPDTISTFTSGGTDYLVTANEGDSREWGDFVDAARVKDLGEDELAPVCETSPLADKLGDEDLGRLNIITDLGLSESGDCYEELYSFGARSFSVWTTDGTLVADSGDSFEQMTAEAIPDFFNSNHSESNLEGRSDDKGPEPEALTVGQVGETTYAFVGFERVGGIAAFDLSDPTNPTFATYFNNRDFSVSVEDEIEDAADPDALLSSAGDLGPEGITFLGADESPTEEAALVVGNEVSGTTSLYSVADLNDDGGSDPGAETDDSADSDDSTDSNDSAESDSSAASDDSTDADSSGTSEASSDSGASADSNDSGNSTDSNDSTTSDSSKDTDGAADSTGAGEDSAADSEGSESGANSDAGASSDGTDADGDNAGSLPRTGADMGQYLIMAGIALGLIGFGVLAIYLARRRRNGRRGDGRRSGAQSSNDVLGSIGWD</sequence>
<feature type="domain" description="Choice-of-anchor I" evidence="4">
    <location>
        <begin position="71"/>
        <end position="567"/>
    </location>
</feature>
<dbReference type="NCBIfam" id="TIGR01167">
    <property type="entry name" value="LPXTG_anchor"/>
    <property type="match status" value="1"/>
</dbReference>
<dbReference type="RefSeq" id="WP_069600517.1">
    <property type="nucleotide sequence ID" value="NZ_CP017150.1"/>
</dbReference>
<dbReference type="Gene3D" id="2.130.10.10">
    <property type="entry name" value="YVTN repeat-like/Quinoprotein amine dehydrogenase"/>
    <property type="match status" value="1"/>
</dbReference>
<feature type="compositionally biased region" description="Low complexity" evidence="1">
    <location>
        <begin position="672"/>
        <end position="696"/>
    </location>
</feature>
<dbReference type="AlphaFoldDB" id="A0A1D7W607"/>
<dbReference type="PATRIC" id="fig|1703.10.peg.2792"/>
<evidence type="ECO:0000256" key="2">
    <source>
        <dbReference type="SAM" id="Phobius"/>
    </source>
</evidence>
<evidence type="ECO:0000313" key="6">
    <source>
        <dbReference type="EMBL" id="PCC54844.1"/>
    </source>
</evidence>
<dbReference type="SUPFAM" id="SSF51004">
    <property type="entry name" value="C-terminal (heme d1) domain of cytochrome cd1-nitrite reductase"/>
    <property type="match status" value="1"/>
</dbReference>
<keyword evidence="2" id="KW-0472">Membrane</keyword>
<keyword evidence="3" id="KW-0732">Signal</keyword>
<reference evidence="7" key="2">
    <citation type="submission" date="2016-09" db="EMBL/GenBank/DDBJ databases">
        <title>Complete Genome Sequence of Brevibacterium linens SMQ-1335.</title>
        <authorList>
            <person name="de Melo A.G."/>
            <person name="Labrie S.J."/>
            <person name="Dumaresq J."/>
            <person name="Roberts R.J."/>
            <person name="Tremblay D.M."/>
            <person name="Moineau S."/>
        </authorList>
    </citation>
    <scope>NUCLEOTIDE SEQUENCE [LARGE SCALE GENOMIC DNA]</scope>
    <source>
        <strain evidence="7">SMQ-1335</strain>
    </source>
</reference>
<reference evidence="5" key="1">
    <citation type="submission" date="2016-09" db="EMBL/GenBank/DDBJ databases">
        <title>Complete Genome Sequence of Brevibacterium aurantiacum SMQ-1335.</title>
        <authorList>
            <person name="de Melo A.G."/>
            <person name="Labrie S.J."/>
            <person name="Dumaresq J."/>
            <person name="Roberts R.J."/>
            <person name="Tremblay D.M."/>
            <person name="Moineau S."/>
        </authorList>
    </citation>
    <scope>NUCLEOTIDE SEQUENCE</scope>
    <source>
        <strain evidence="5">SMQ-1335</strain>
    </source>
</reference>
<dbReference type="PANTHER" id="PTHR46928">
    <property type="entry name" value="MESENCHYME-SPECIFIC CELL SURFACE GLYCOPROTEIN"/>
    <property type="match status" value="1"/>
</dbReference>
<proteinExistence type="predicted"/>
<evidence type="ECO:0000256" key="1">
    <source>
        <dbReference type="SAM" id="MobiDB-lite"/>
    </source>
</evidence>
<accession>A0A1D7W607</accession>
<evidence type="ECO:0000313" key="7">
    <source>
        <dbReference type="Proteomes" id="UP000094793"/>
    </source>
</evidence>
<keyword evidence="2" id="KW-1133">Transmembrane helix</keyword>
<evidence type="ECO:0000256" key="3">
    <source>
        <dbReference type="SAM" id="SignalP"/>
    </source>
</evidence>
<reference evidence="6 8" key="3">
    <citation type="journal article" date="2017" name="Elife">
        <title>Extensive horizontal gene transfer in cheese-associated bacteria.</title>
        <authorList>
            <person name="Bonham K.S."/>
            <person name="Wolfe B.E."/>
            <person name="Dutton R.J."/>
        </authorList>
    </citation>
    <scope>NUCLEOTIDE SEQUENCE [LARGE SCALE GENOMIC DNA]</scope>
    <source>
        <strain evidence="6 8">738_8</strain>
    </source>
</reference>
<dbReference type="NCBIfam" id="NF038117">
    <property type="entry name" value="choice_anch_I"/>
    <property type="match status" value="1"/>
</dbReference>
<keyword evidence="2" id="KW-0812">Transmembrane</keyword>
<feature type="compositionally biased region" description="Low complexity" evidence="1">
    <location>
        <begin position="601"/>
        <end position="647"/>
    </location>
</feature>
<feature type="region of interest" description="Disordered" evidence="1">
    <location>
        <begin position="443"/>
        <end position="464"/>
    </location>
</feature>
<name>A0A1D7W607_BREAU</name>
<feature type="chain" id="PRO_5044058262" evidence="3">
    <location>
        <begin position="26"/>
        <end position="757"/>
    </location>
</feature>
<feature type="compositionally biased region" description="Low complexity" evidence="1">
    <location>
        <begin position="655"/>
        <end position="664"/>
    </location>
</feature>
<dbReference type="Pfam" id="PF22494">
    <property type="entry name" value="choice_anch_I"/>
    <property type="match status" value="1"/>
</dbReference>
<feature type="region of interest" description="Disordered" evidence="1">
    <location>
        <begin position="567"/>
        <end position="700"/>
    </location>
</feature>
<dbReference type="eggNOG" id="COG3391">
    <property type="taxonomic scope" value="Bacteria"/>
</dbReference>
<dbReference type="OrthoDB" id="1016457at2"/>
<organism evidence="5 7">
    <name type="scientific">Brevibacterium aurantiacum</name>
    <dbReference type="NCBI Taxonomy" id="273384"/>
    <lineage>
        <taxon>Bacteria</taxon>
        <taxon>Bacillati</taxon>
        <taxon>Actinomycetota</taxon>
        <taxon>Actinomycetes</taxon>
        <taxon>Micrococcales</taxon>
        <taxon>Brevibacteriaceae</taxon>
        <taxon>Brevibacterium</taxon>
    </lineage>
</organism>
<feature type="signal peptide" evidence="3">
    <location>
        <begin position="1"/>
        <end position="25"/>
    </location>
</feature>
<dbReference type="InterPro" id="IPR015943">
    <property type="entry name" value="WD40/YVTN_repeat-like_dom_sf"/>
</dbReference>
<dbReference type="InterPro" id="IPR052956">
    <property type="entry name" value="Mesenchyme-surface_protein"/>
</dbReference>
<evidence type="ECO:0000313" key="5">
    <source>
        <dbReference type="EMBL" id="AOP54414.1"/>
    </source>
</evidence>
<dbReference type="GO" id="GO:0004035">
    <property type="term" value="F:alkaline phosphatase activity"/>
    <property type="evidence" value="ECO:0007669"/>
    <property type="project" value="UniProtKB-EC"/>
</dbReference>
<feature type="region of interest" description="Disordered" evidence="1">
    <location>
        <begin position="732"/>
        <end position="757"/>
    </location>
</feature>
<dbReference type="PANTHER" id="PTHR46928:SF1">
    <property type="entry name" value="MESENCHYME-SPECIFIC CELL SURFACE GLYCOPROTEIN"/>
    <property type="match status" value="1"/>
</dbReference>
<keyword evidence="5" id="KW-0378">Hydrolase</keyword>
<evidence type="ECO:0000313" key="8">
    <source>
        <dbReference type="Proteomes" id="UP000217881"/>
    </source>
</evidence>
<dbReference type="EMBL" id="NRHA01000007">
    <property type="protein sequence ID" value="PCC54844.1"/>
    <property type="molecule type" value="Genomic_DNA"/>
</dbReference>
<gene>
    <name evidence="5" type="ORF">BLSMQ_2708</name>
    <name evidence="6" type="ORF">CIK59_04875</name>
</gene>
<dbReference type="KEGG" id="blin:BLSMQ_2708"/>
<feature type="transmembrane region" description="Helical" evidence="2">
    <location>
        <begin position="707"/>
        <end position="728"/>
    </location>
</feature>
<feature type="compositionally biased region" description="Basic and acidic residues" evidence="1">
    <location>
        <begin position="450"/>
        <end position="462"/>
    </location>
</feature>
<dbReference type="EC" id="3.1.3.1" evidence="5"/>
<feature type="compositionally biased region" description="Acidic residues" evidence="1">
    <location>
        <begin position="571"/>
        <end position="600"/>
    </location>
</feature>
<accession>A0A2A3ZTH2</accession>
<dbReference type="InterPro" id="IPR055188">
    <property type="entry name" value="Choice_anch_I"/>
</dbReference>
<dbReference type="Proteomes" id="UP000094793">
    <property type="component" value="Chromosome"/>
</dbReference>
<dbReference type="InterPro" id="IPR011048">
    <property type="entry name" value="Haem_d1_sf"/>
</dbReference>
<protein>
    <submittedName>
        <fullName evidence="5">Alkaline phosphatase</fullName>
        <ecNumber evidence="5">3.1.3.1</ecNumber>
    </submittedName>
</protein>
<evidence type="ECO:0000259" key="4">
    <source>
        <dbReference type="Pfam" id="PF22494"/>
    </source>
</evidence>